<evidence type="ECO:0000259" key="4">
    <source>
        <dbReference type="PROSITE" id="PS50110"/>
    </source>
</evidence>
<dbReference type="PROSITE" id="PS50110">
    <property type="entry name" value="RESPONSE_REGULATORY"/>
    <property type="match status" value="1"/>
</dbReference>
<dbReference type="Pfam" id="PF00072">
    <property type="entry name" value="Response_reg"/>
    <property type="match status" value="1"/>
</dbReference>
<dbReference type="PANTHER" id="PTHR45339">
    <property type="entry name" value="HYBRID SIGNAL TRANSDUCTION HISTIDINE KINASE J"/>
    <property type="match status" value="1"/>
</dbReference>
<evidence type="ECO:0000313" key="5">
    <source>
        <dbReference type="EMBL" id="MBB3995181.1"/>
    </source>
</evidence>
<dbReference type="InterPro" id="IPR011006">
    <property type="entry name" value="CheY-like_superfamily"/>
</dbReference>
<evidence type="ECO:0000256" key="1">
    <source>
        <dbReference type="ARBA" id="ARBA00022553"/>
    </source>
</evidence>
<dbReference type="InterPro" id="IPR001789">
    <property type="entry name" value="Sig_transdc_resp-reg_receiver"/>
</dbReference>
<feature type="modified residue" description="4-aspartylphosphate" evidence="3">
    <location>
        <position position="54"/>
    </location>
</feature>
<dbReference type="Proteomes" id="UP000530268">
    <property type="component" value="Unassembled WGS sequence"/>
</dbReference>
<dbReference type="EMBL" id="JACIEI010000011">
    <property type="protein sequence ID" value="MBB3995181.1"/>
    <property type="molecule type" value="Genomic_DNA"/>
</dbReference>
<keyword evidence="6" id="KW-1185">Reference proteome</keyword>
<name>A0A7W6E5K6_9RHOB</name>
<keyword evidence="2" id="KW-0902">Two-component regulatory system</keyword>
<gene>
    <name evidence="5" type="ORF">GGR95_002832</name>
</gene>
<reference evidence="5 6" key="1">
    <citation type="submission" date="2020-08" db="EMBL/GenBank/DDBJ databases">
        <title>Genomic Encyclopedia of Type Strains, Phase IV (KMG-IV): sequencing the most valuable type-strain genomes for metagenomic binning, comparative biology and taxonomic classification.</title>
        <authorList>
            <person name="Goeker M."/>
        </authorList>
    </citation>
    <scope>NUCLEOTIDE SEQUENCE [LARGE SCALE GENOMIC DNA]</scope>
    <source>
        <strain evidence="5 6">DSM 102234</strain>
    </source>
</reference>
<protein>
    <submittedName>
        <fullName evidence="5">CheY-like chemotaxis protein</fullName>
    </submittedName>
</protein>
<evidence type="ECO:0000313" key="6">
    <source>
        <dbReference type="Proteomes" id="UP000530268"/>
    </source>
</evidence>
<dbReference type="PANTHER" id="PTHR45339:SF1">
    <property type="entry name" value="HYBRID SIGNAL TRANSDUCTION HISTIDINE KINASE J"/>
    <property type="match status" value="1"/>
</dbReference>
<dbReference type="SUPFAM" id="SSF52172">
    <property type="entry name" value="CheY-like"/>
    <property type="match status" value="1"/>
</dbReference>
<sequence>MKILAVDDDEIIRELLSEILNALGYASVVLAESGQEALDILEATTDPFDCLLFDIQMPGMDGISLVSQLRNTVEYARTPILMITAMADRKYVDSAFAAGATDYITKPFDIQELDSRLKLIDALVTERKQQQDRNPVNWSGADNAIMNPADTSQRLHIVDVDGVIDYLSLENYLLQMSRAALFGNCVFSVAVKDAKHIFRGASQYEFQFAMTDVAEAISDCLKPFKFFVAHAGEGDFACVRDTGRSFDQKEFQTAVAQRLREMDLYYCDGRPMVLHAVVSEPVQLDWRSSRSSVNALLKTLQNAESEANALETSPKQNGAFTRRLFG</sequence>
<dbReference type="Gene3D" id="3.40.50.2300">
    <property type="match status" value="1"/>
</dbReference>
<organism evidence="5 6">
    <name type="scientific">Sulfitobacter undariae</name>
    <dbReference type="NCBI Taxonomy" id="1563671"/>
    <lineage>
        <taxon>Bacteria</taxon>
        <taxon>Pseudomonadati</taxon>
        <taxon>Pseudomonadota</taxon>
        <taxon>Alphaproteobacteria</taxon>
        <taxon>Rhodobacterales</taxon>
        <taxon>Roseobacteraceae</taxon>
        <taxon>Sulfitobacter</taxon>
    </lineage>
</organism>
<dbReference type="SMART" id="SM00448">
    <property type="entry name" value="REC"/>
    <property type="match status" value="1"/>
</dbReference>
<evidence type="ECO:0000256" key="2">
    <source>
        <dbReference type="ARBA" id="ARBA00023012"/>
    </source>
</evidence>
<dbReference type="AlphaFoldDB" id="A0A7W6E5K6"/>
<keyword evidence="1 3" id="KW-0597">Phosphoprotein</keyword>
<evidence type="ECO:0000256" key="3">
    <source>
        <dbReference type="PROSITE-ProRule" id="PRU00169"/>
    </source>
</evidence>
<feature type="domain" description="Response regulatory" evidence="4">
    <location>
        <begin position="2"/>
        <end position="121"/>
    </location>
</feature>
<proteinExistence type="predicted"/>
<dbReference type="GO" id="GO:0000160">
    <property type="term" value="P:phosphorelay signal transduction system"/>
    <property type="evidence" value="ECO:0007669"/>
    <property type="project" value="UniProtKB-KW"/>
</dbReference>
<comment type="caution">
    <text evidence="5">The sequence shown here is derived from an EMBL/GenBank/DDBJ whole genome shotgun (WGS) entry which is preliminary data.</text>
</comment>
<dbReference type="RefSeq" id="WP_184566849.1">
    <property type="nucleotide sequence ID" value="NZ_JACIEI010000011.1"/>
</dbReference>
<accession>A0A7W6E5K6</accession>